<protein>
    <submittedName>
        <fullName evidence="1">Uncharacterized protein</fullName>
    </submittedName>
</protein>
<dbReference type="EMBL" id="AP011722">
    <property type="protein sequence ID" value="BAL55634.1"/>
    <property type="molecule type" value="Genomic_DNA"/>
</dbReference>
<accession>H5SHJ8</accession>
<gene>
    <name evidence="1" type="ORF">HGMM_F29C06C15</name>
</gene>
<reference evidence="1" key="1">
    <citation type="journal article" date="2005" name="Environ. Microbiol.">
        <title>Genetic and functional properties of uncultivated thermophilic crenarchaeotes from a subsurface gold mine as revealed by analysis of genome fragments.</title>
        <authorList>
            <person name="Nunoura T."/>
            <person name="Hirayama H."/>
            <person name="Takami H."/>
            <person name="Oida H."/>
            <person name="Nishi S."/>
            <person name="Shimamura S."/>
            <person name="Suzuki Y."/>
            <person name="Inagaki F."/>
            <person name="Takai K."/>
            <person name="Nealson K.H."/>
            <person name="Horikoshi K."/>
        </authorList>
    </citation>
    <scope>NUCLEOTIDE SEQUENCE</scope>
</reference>
<proteinExistence type="predicted"/>
<dbReference type="AlphaFoldDB" id="H5SHJ8"/>
<reference evidence="1" key="2">
    <citation type="journal article" date="2012" name="PLoS ONE">
        <title>A Deeply Branching Thermophilic Bacterium with an Ancient Acetyl-CoA Pathway Dominates a Subsurface Ecosystem.</title>
        <authorList>
            <person name="Takami H."/>
            <person name="Noguchi H."/>
            <person name="Takaki Y."/>
            <person name="Uchiyama I."/>
            <person name="Toyoda A."/>
            <person name="Nishi S."/>
            <person name="Chee G.-J."/>
            <person name="Arai W."/>
            <person name="Nunoura T."/>
            <person name="Itoh T."/>
            <person name="Hattori M."/>
            <person name="Takai K."/>
        </authorList>
    </citation>
    <scope>NUCLEOTIDE SEQUENCE</scope>
</reference>
<name>H5SHJ8_9BACT</name>
<sequence>MQNDYFTPSEEIEIVECTEYPQLVGITINLSGIVTDDTGKYTVFVPTP</sequence>
<evidence type="ECO:0000313" key="1">
    <source>
        <dbReference type="EMBL" id="BAL55634.1"/>
    </source>
</evidence>
<organism evidence="1">
    <name type="scientific">uncultured Bacteroidota bacterium</name>
    <dbReference type="NCBI Taxonomy" id="152509"/>
    <lineage>
        <taxon>Bacteria</taxon>
        <taxon>Pseudomonadati</taxon>
        <taxon>Bacteroidota</taxon>
        <taxon>environmental samples</taxon>
    </lineage>
</organism>